<dbReference type="EMBL" id="JAFCMP010000001">
    <property type="protein sequence ID" value="KAG5192893.1"/>
    <property type="molecule type" value="Genomic_DNA"/>
</dbReference>
<evidence type="ECO:0000313" key="5">
    <source>
        <dbReference type="EMBL" id="KAG5192893.1"/>
    </source>
</evidence>
<gene>
    <name evidence="5" type="ORF">JKP88DRAFT_346317</name>
</gene>
<evidence type="ECO:0000256" key="2">
    <source>
        <dbReference type="ARBA" id="ARBA00022640"/>
    </source>
</evidence>
<dbReference type="OrthoDB" id="199943at2759"/>
<dbReference type="InterPro" id="IPR006843">
    <property type="entry name" value="PAP/fibrillin_dom"/>
</dbReference>
<evidence type="ECO:0000313" key="6">
    <source>
        <dbReference type="Proteomes" id="UP000664859"/>
    </source>
</evidence>
<sequence>MWPLALLLALANLLQPCQGLLTASVTMQQSGSGTQIRSLKQLLVRSLVGLDRGIRGSPAACKAVLGIVEELEQLNPTPAPCAGFDTRTSKVAGAWSLLFSDAPDVTLLGALPGVEIGTVKSVQLRPMQLAGLDMSFAPALRAAFPTFAQRTGWFDTLYVDDDLWIIMASDGSNLQALEQRLHRHGLPPMLLVLLLRCRLLSLSLLQQQQQSLEQQYCLHPQQLRQRLMLLEQLRHASPLLLLLLLRQLQLLPPEELGCAAAAGSAA</sequence>
<name>A0A836CPL4_9STRA</name>
<dbReference type="Proteomes" id="UP000664859">
    <property type="component" value="Unassembled WGS sequence"/>
</dbReference>
<keyword evidence="2" id="KW-0934">Plastid</keyword>
<feature type="domain" description="Plastid lipid-associated protein/fibrillin conserved" evidence="4">
    <location>
        <begin position="38"/>
        <end position="119"/>
    </location>
</feature>
<organism evidence="5 6">
    <name type="scientific">Tribonema minus</name>
    <dbReference type="NCBI Taxonomy" id="303371"/>
    <lineage>
        <taxon>Eukaryota</taxon>
        <taxon>Sar</taxon>
        <taxon>Stramenopiles</taxon>
        <taxon>Ochrophyta</taxon>
        <taxon>PX clade</taxon>
        <taxon>Xanthophyceae</taxon>
        <taxon>Tribonematales</taxon>
        <taxon>Tribonemataceae</taxon>
        <taxon>Tribonema</taxon>
    </lineage>
</organism>
<comment type="caution">
    <text evidence="5">The sequence shown here is derived from an EMBL/GenBank/DDBJ whole genome shotgun (WGS) entry which is preliminary data.</text>
</comment>
<dbReference type="InterPro" id="IPR039633">
    <property type="entry name" value="PAP"/>
</dbReference>
<evidence type="ECO:0000259" key="4">
    <source>
        <dbReference type="Pfam" id="PF04755"/>
    </source>
</evidence>
<feature type="signal peptide" evidence="3">
    <location>
        <begin position="1"/>
        <end position="19"/>
    </location>
</feature>
<evidence type="ECO:0000256" key="3">
    <source>
        <dbReference type="SAM" id="SignalP"/>
    </source>
</evidence>
<dbReference type="AlphaFoldDB" id="A0A836CPL4"/>
<dbReference type="Pfam" id="PF04755">
    <property type="entry name" value="PAP_fibrillin"/>
    <property type="match status" value="1"/>
</dbReference>
<proteinExistence type="predicted"/>
<dbReference type="GO" id="GO:0009536">
    <property type="term" value="C:plastid"/>
    <property type="evidence" value="ECO:0007669"/>
    <property type="project" value="UniProtKB-SubCell"/>
</dbReference>
<reference evidence="5" key="1">
    <citation type="submission" date="2021-02" db="EMBL/GenBank/DDBJ databases">
        <title>First Annotated Genome of the Yellow-green Alga Tribonema minus.</title>
        <authorList>
            <person name="Mahan K.M."/>
        </authorList>
    </citation>
    <scope>NUCLEOTIDE SEQUENCE</scope>
    <source>
        <strain evidence="5">UTEX B ZZ1240</strain>
    </source>
</reference>
<protein>
    <recommendedName>
        <fullName evidence="4">Plastid lipid-associated protein/fibrillin conserved domain-containing protein</fullName>
    </recommendedName>
</protein>
<feature type="chain" id="PRO_5032434543" description="Plastid lipid-associated protein/fibrillin conserved domain-containing protein" evidence="3">
    <location>
        <begin position="20"/>
        <end position="266"/>
    </location>
</feature>
<keyword evidence="6" id="KW-1185">Reference proteome</keyword>
<evidence type="ECO:0000256" key="1">
    <source>
        <dbReference type="ARBA" id="ARBA00004474"/>
    </source>
</evidence>
<comment type="subcellular location">
    <subcellularLocation>
        <location evidence="1">Plastid</location>
    </subcellularLocation>
</comment>
<keyword evidence="3" id="KW-0732">Signal</keyword>
<dbReference type="PANTHER" id="PTHR31906">
    <property type="entry name" value="PLASTID-LIPID-ASSOCIATED PROTEIN 4, CHLOROPLASTIC-RELATED"/>
    <property type="match status" value="1"/>
</dbReference>
<accession>A0A836CPL4</accession>